<dbReference type="Proteomes" id="UP000002035">
    <property type="component" value="Unassembled WGS sequence"/>
</dbReference>
<dbReference type="eggNOG" id="ENOG502S1QQ">
    <property type="taxonomic scope" value="Eukaryota"/>
</dbReference>
<dbReference type="PANTHER" id="PTHR38696:SF1">
    <property type="entry name" value="MEDIATOR OF RNA POLYMERASE II TRANSCRIPTION SUBUNIT 13"/>
    <property type="match status" value="1"/>
</dbReference>
<dbReference type="GeneID" id="9224976"/>
<dbReference type="STRING" id="554155.C5FSC6"/>
<keyword evidence="2" id="KW-1185">Reference proteome</keyword>
<sequence>MSSPSTIARRPVPGAESRTSFACLSMHMTDRIRLMRFPAHMVPQIIEMVRTGWPKGINAPREYGQSLEIKLNGNPWSPHSWGESKVDARRLVTRLLDGLYLRGWIIKASVDIGHVDSLFFRYQQPAPPPCIWTSISFHNSDRLRIVDAPTGFGLILADALGPDVENCQVKGTMFEIKLHGNPWRAVGTKTVQTRVILLAVMDVLEQQGFSLYATINHNSRRSKDSSTAEADTWYCNRRLDWKPGEFVYHG</sequence>
<organism evidence="1 2">
    <name type="scientific">Arthroderma otae (strain ATCC MYA-4605 / CBS 113480)</name>
    <name type="common">Microsporum canis</name>
    <dbReference type="NCBI Taxonomy" id="554155"/>
    <lineage>
        <taxon>Eukaryota</taxon>
        <taxon>Fungi</taxon>
        <taxon>Dikarya</taxon>
        <taxon>Ascomycota</taxon>
        <taxon>Pezizomycotina</taxon>
        <taxon>Eurotiomycetes</taxon>
        <taxon>Eurotiomycetidae</taxon>
        <taxon>Onygenales</taxon>
        <taxon>Arthrodermataceae</taxon>
        <taxon>Microsporum</taxon>
    </lineage>
</organism>
<gene>
    <name evidence="1" type="ORF">MCYG_05598</name>
</gene>
<accession>C5FSC6</accession>
<evidence type="ECO:0000313" key="1">
    <source>
        <dbReference type="EMBL" id="EEQ32779.1"/>
    </source>
</evidence>
<proteinExistence type="predicted"/>
<dbReference type="RefSeq" id="XP_002845729.1">
    <property type="nucleotide sequence ID" value="XM_002845683.1"/>
</dbReference>
<reference evidence="2" key="1">
    <citation type="journal article" date="2012" name="MBio">
        <title>Comparative genome analysis of Trichophyton rubrum and related dermatophytes reveals candidate genes involved in infection.</title>
        <authorList>
            <person name="Martinez D.A."/>
            <person name="Oliver B.G."/>
            <person name="Graeser Y."/>
            <person name="Goldberg J.M."/>
            <person name="Li W."/>
            <person name="Martinez-Rossi N.M."/>
            <person name="Monod M."/>
            <person name="Shelest E."/>
            <person name="Barton R.C."/>
            <person name="Birch E."/>
            <person name="Brakhage A.A."/>
            <person name="Chen Z."/>
            <person name="Gurr S.J."/>
            <person name="Heiman D."/>
            <person name="Heitman J."/>
            <person name="Kosti I."/>
            <person name="Rossi A."/>
            <person name="Saif S."/>
            <person name="Samalova M."/>
            <person name="Saunders C.W."/>
            <person name="Shea T."/>
            <person name="Summerbell R.C."/>
            <person name="Xu J."/>
            <person name="Young S."/>
            <person name="Zeng Q."/>
            <person name="Birren B.W."/>
            <person name="Cuomo C.A."/>
            <person name="White T.C."/>
        </authorList>
    </citation>
    <scope>NUCLEOTIDE SEQUENCE [LARGE SCALE GENOMIC DNA]</scope>
    <source>
        <strain evidence="2">ATCC MYA-4605 / CBS 113480</strain>
    </source>
</reference>
<name>C5FSC6_ARTOC</name>
<protein>
    <submittedName>
        <fullName evidence="1">Uncharacterized protein</fullName>
    </submittedName>
</protein>
<dbReference type="PANTHER" id="PTHR38696">
    <property type="entry name" value="MEDIATOR OF RNA POLYMERASE II TRANSCRIPTION SUBUNIT 13"/>
    <property type="match status" value="1"/>
</dbReference>
<dbReference type="HOGENOM" id="CLU_070836_0_0_1"/>
<evidence type="ECO:0000313" key="2">
    <source>
        <dbReference type="Proteomes" id="UP000002035"/>
    </source>
</evidence>
<dbReference type="VEuPathDB" id="FungiDB:MCYG_05598"/>
<dbReference type="OMA" id="FTIYATI"/>
<dbReference type="OrthoDB" id="58379at2759"/>
<dbReference type="EMBL" id="DS995705">
    <property type="protein sequence ID" value="EEQ32779.1"/>
    <property type="molecule type" value="Genomic_DNA"/>
</dbReference>
<dbReference type="AlphaFoldDB" id="C5FSC6"/>